<dbReference type="GO" id="GO:0006281">
    <property type="term" value="P:DNA repair"/>
    <property type="evidence" value="ECO:0007669"/>
    <property type="project" value="TreeGrafter"/>
</dbReference>
<dbReference type="InterPro" id="IPR014001">
    <property type="entry name" value="Helicase_ATP-bd"/>
</dbReference>
<dbReference type="RefSeq" id="XP_064853153.1">
    <property type="nucleotide sequence ID" value="XM_064997081.1"/>
</dbReference>
<dbReference type="GO" id="GO:0008094">
    <property type="term" value="F:ATP-dependent activity, acting on DNA"/>
    <property type="evidence" value="ECO:0007669"/>
    <property type="project" value="TreeGrafter"/>
</dbReference>
<reference evidence="7 8" key="1">
    <citation type="journal article" date="2023" name="Elife">
        <title>Identification of key yeast species and microbe-microbe interactions impacting larval growth of Drosophila in the wild.</title>
        <authorList>
            <person name="Mure A."/>
            <person name="Sugiura Y."/>
            <person name="Maeda R."/>
            <person name="Honda K."/>
            <person name="Sakurai N."/>
            <person name="Takahashi Y."/>
            <person name="Watada M."/>
            <person name="Katoh T."/>
            <person name="Gotoh A."/>
            <person name="Gotoh Y."/>
            <person name="Taniguchi I."/>
            <person name="Nakamura K."/>
            <person name="Hayashi T."/>
            <person name="Katayama T."/>
            <person name="Uemura T."/>
            <person name="Hattori Y."/>
        </authorList>
    </citation>
    <scope>NUCLEOTIDE SEQUENCE [LARGE SCALE GENOMIC DNA]</scope>
    <source>
        <strain evidence="7 8">SC-9</strain>
    </source>
</reference>
<dbReference type="GO" id="GO:0016787">
    <property type="term" value="F:hydrolase activity"/>
    <property type="evidence" value="ECO:0007669"/>
    <property type="project" value="UniProtKB-KW"/>
</dbReference>
<dbReference type="Gene3D" id="3.40.50.10810">
    <property type="entry name" value="Tandem AAA-ATPase domain"/>
    <property type="match status" value="1"/>
</dbReference>
<organism evidence="7 8">
    <name type="scientific">Saccharomycopsis crataegensis</name>
    <dbReference type="NCBI Taxonomy" id="43959"/>
    <lineage>
        <taxon>Eukaryota</taxon>
        <taxon>Fungi</taxon>
        <taxon>Dikarya</taxon>
        <taxon>Ascomycota</taxon>
        <taxon>Saccharomycotina</taxon>
        <taxon>Saccharomycetes</taxon>
        <taxon>Saccharomycopsidaceae</taxon>
        <taxon>Saccharomycopsis</taxon>
    </lineage>
</organism>
<feature type="domain" description="Helicase ATP-binding" evidence="5">
    <location>
        <begin position="451"/>
        <end position="583"/>
    </location>
</feature>
<dbReference type="InterPro" id="IPR027417">
    <property type="entry name" value="P-loop_NTPase"/>
</dbReference>
<dbReference type="GO" id="GO:0005524">
    <property type="term" value="F:ATP binding"/>
    <property type="evidence" value="ECO:0007669"/>
    <property type="project" value="UniProtKB-KW"/>
</dbReference>
<dbReference type="PROSITE" id="PS51192">
    <property type="entry name" value="HELICASE_ATP_BIND_1"/>
    <property type="match status" value="1"/>
</dbReference>
<evidence type="ECO:0000256" key="4">
    <source>
        <dbReference type="SAM" id="MobiDB-lite"/>
    </source>
</evidence>
<keyword evidence="8" id="KW-1185">Reference proteome</keyword>
<dbReference type="InterPro" id="IPR049730">
    <property type="entry name" value="SNF2/RAD54-like_C"/>
</dbReference>
<sequence>MELTNTLSNLDNLIPLGTIVLRNAPRLNFDCLAPDGWRWLTFPHDYNRRYTMLCNDAPQNFSSILMDIRYLVERFHIRVTYKYFPLPHSESIIIARIYVIPADCEGRSSIMDFRYRYRRGKALQWHENKYRKIMSDLFQVLDFSGKSWDIDTLEDVFINNLLIFPCLKPWEPFSSKFLGSGPYFGANNSLYHNIHRLIKHESIRFAIEKVDVINGVLGKTIEDVLLDIYDNIDFSDSNHEQMQKLIHQDSELKEIISAVQNNDTPGIKSNLYNYQKQSVSEMIIKELAPSKHLMPNLVKFLILKNENIGFDSSRNVYLDLSDFCFKNVPEYFDSVRGGILAENMGLGKTCICLALVCSTKTQVSRIPQRFYPMSKNRRFKKLSEIAANSVNKNSIAWKQYVEYLPSSCIELLSKHPATFTIPESLFTNRRQSTRLAPQYSEDRTLFLSSATLIVVPNNLYYQWISEIKKHCFDDYLSVLYVPYHTRSVNADYIFPSAQELIKYDVVLMGVSSFVKSFDSDSPLKNVYWKRFIVDEGHTMSSKITRLVQMASELHVERRWLVSGTPTSGLTKLHVSEQVHSKKSEDSRGSNDTEKGTHQEYAIKRKFSAKDDLNKLGLVISNFFKIEPWAHDASLFTRTLIKPFLTLSYGSVESLSNLLTNLLIRHSIKTVEKDIVLPSLYHQAVFVEPAVHNKISINLFIAVLAANAVTSERTDQDYMFHPVNRSSLKRLITNLQRSTFHWVGFSQSDITTLVKICQTALDKKREGASSQYHHTVRDRVLLRKCIDAAHVALDNKIWKLNASLHEMSFFVEGLPSIYAKNYCVDYLDNDPTVSVYPYMQLNSIQKFFFKNRFVKDHGKLKERISEYSKTFWKGYWKTQDKKIRKLVKKHDSDGSEITDLEALTSAPDPKVKTTVKPHHTSTKKRKRADILNDSVLMSSVLDETKPRLSTPVGDPEDLSLTRNANLLGTASAKLSYLASRLLDHHVTGAKSIIFYQFEDSAYYLVELLDLLGLNYILYSTSIPVLHRNSKLLEFDEHRGAGITLIMDLKLAAHGLTILGATRMYFINPVWKKAIEAQAIKRCHRIGQTKDVYVETLILKGTLEEEMYKRRLHSDDSFNDNSDINKSGKKRKKNNDSTPSEVETDISEDVYDDNGMRQYFEAHEFLAVDGSECEYAKFSSPAILSDPPRPILVDTSDFSNTQHIKDDNAEATLEGLKNYELLKPIGMKDGAMRNWKVPLFTQTALEKINASHLKINTFINEEEVMKRSFGVENEQIKTGNMTELRKAVRKPKKVLRFE</sequence>
<feature type="domain" description="Helicase C-terminal" evidence="6">
    <location>
        <begin position="980"/>
        <end position="1122"/>
    </location>
</feature>
<evidence type="ECO:0000313" key="8">
    <source>
        <dbReference type="Proteomes" id="UP001360560"/>
    </source>
</evidence>
<evidence type="ECO:0000313" key="7">
    <source>
        <dbReference type="EMBL" id="GMM36157.1"/>
    </source>
</evidence>
<feature type="region of interest" description="Disordered" evidence="4">
    <location>
        <begin position="573"/>
        <end position="595"/>
    </location>
</feature>
<dbReference type="PANTHER" id="PTHR45626:SF51">
    <property type="entry name" value="SNF2-RELATED DOMAIN-CONTAINING PROTEIN"/>
    <property type="match status" value="1"/>
</dbReference>
<dbReference type="InterPro" id="IPR000330">
    <property type="entry name" value="SNF2_N"/>
</dbReference>
<dbReference type="Gene3D" id="3.40.50.300">
    <property type="entry name" value="P-loop containing nucleotide triphosphate hydrolases"/>
    <property type="match status" value="1"/>
</dbReference>
<dbReference type="GO" id="GO:0005634">
    <property type="term" value="C:nucleus"/>
    <property type="evidence" value="ECO:0007669"/>
    <property type="project" value="TreeGrafter"/>
</dbReference>
<dbReference type="GeneID" id="90074132"/>
<keyword evidence="1" id="KW-0547">Nucleotide-binding</keyword>
<dbReference type="InterPro" id="IPR038718">
    <property type="entry name" value="SNF2-like_sf"/>
</dbReference>
<name>A0AAV5QNQ3_9ASCO</name>
<dbReference type="PANTHER" id="PTHR45626">
    <property type="entry name" value="TRANSCRIPTION TERMINATION FACTOR 2-RELATED"/>
    <property type="match status" value="1"/>
</dbReference>
<dbReference type="InterPro" id="IPR050628">
    <property type="entry name" value="SNF2_RAD54_helicase_TF"/>
</dbReference>
<dbReference type="Proteomes" id="UP001360560">
    <property type="component" value="Unassembled WGS sequence"/>
</dbReference>
<dbReference type="Pfam" id="PF00176">
    <property type="entry name" value="SNF2-rel_dom"/>
    <property type="match status" value="1"/>
</dbReference>
<evidence type="ECO:0000256" key="1">
    <source>
        <dbReference type="ARBA" id="ARBA00022741"/>
    </source>
</evidence>
<dbReference type="EMBL" id="BTFZ01000011">
    <property type="protein sequence ID" value="GMM36157.1"/>
    <property type="molecule type" value="Genomic_DNA"/>
</dbReference>
<dbReference type="SMART" id="SM00487">
    <property type="entry name" value="DEXDc"/>
    <property type="match status" value="1"/>
</dbReference>
<dbReference type="CDD" id="cd18793">
    <property type="entry name" value="SF2_C_SNF"/>
    <property type="match status" value="1"/>
</dbReference>
<evidence type="ECO:0000259" key="5">
    <source>
        <dbReference type="PROSITE" id="PS51192"/>
    </source>
</evidence>
<accession>A0AAV5QNQ3</accession>
<feature type="region of interest" description="Disordered" evidence="4">
    <location>
        <begin position="1117"/>
        <end position="1146"/>
    </location>
</feature>
<evidence type="ECO:0000259" key="6">
    <source>
        <dbReference type="PROSITE" id="PS51194"/>
    </source>
</evidence>
<dbReference type="PROSITE" id="PS51194">
    <property type="entry name" value="HELICASE_CTER"/>
    <property type="match status" value="1"/>
</dbReference>
<evidence type="ECO:0000256" key="3">
    <source>
        <dbReference type="ARBA" id="ARBA00022840"/>
    </source>
</evidence>
<dbReference type="InterPro" id="IPR001650">
    <property type="entry name" value="Helicase_C-like"/>
</dbReference>
<proteinExistence type="predicted"/>
<comment type="caution">
    <text evidence="7">The sequence shown here is derived from an EMBL/GenBank/DDBJ whole genome shotgun (WGS) entry which is preliminary data.</text>
</comment>
<dbReference type="Pfam" id="PF00271">
    <property type="entry name" value="Helicase_C"/>
    <property type="match status" value="1"/>
</dbReference>
<keyword evidence="2" id="KW-0378">Hydrolase</keyword>
<gene>
    <name evidence="7" type="ORF">DASC09_034820</name>
</gene>
<keyword evidence="3" id="KW-0067">ATP-binding</keyword>
<dbReference type="SUPFAM" id="SSF52540">
    <property type="entry name" value="P-loop containing nucleoside triphosphate hydrolases"/>
    <property type="match status" value="2"/>
</dbReference>
<protein>
    <submittedName>
        <fullName evidence="7">Uncharacterized protein</fullName>
    </submittedName>
</protein>
<evidence type="ECO:0000256" key="2">
    <source>
        <dbReference type="ARBA" id="ARBA00022801"/>
    </source>
</evidence>